<keyword evidence="7" id="KW-1185">Reference proteome</keyword>
<dbReference type="GO" id="GO:0006352">
    <property type="term" value="P:DNA-templated transcription initiation"/>
    <property type="evidence" value="ECO:0007669"/>
    <property type="project" value="InterPro"/>
</dbReference>
<dbReference type="SUPFAM" id="SSF88946">
    <property type="entry name" value="Sigma2 domain of RNA polymerase sigma factors"/>
    <property type="match status" value="1"/>
</dbReference>
<evidence type="ECO:0000313" key="7">
    <source>
        <dbReference type="Proteomes" id="UP000194161"/>
    </source>
</evidence>
<evidence type="ECO:0000256" key="3">
    <source>
        <dbReference type="ARBA" id="ARBA00023082"/>
    </source>
</evidence>
<evidence type="ECO:0000256" key="1">
    <source>
        <dbReference type="ARBA" id="ARBA00010641"/>
    </source>
</evidence>
<organism evidence="6 7">
    <name type="scientific">Bordetella genomosp. 13</name>
    <dbReference type="NCBI Taxonomy" id="463040"/>
    <lineage>
        <taxon>Bacteria</taxon>
        <taxon>Pseudomonadati</taxon>
        <taxon>Pseudomonadota</taxon>
        <taxon>Betaproteobacteria</taxon>
        <taxon>Burkholderiales</taxon>
        <taxon>Alcaligenaceae</taxon>
        <taxon>Bordetella</taxon>
    </lineage>
</organism>
<dbReference type="InterPro" id="IPR007627">
    <property type="entry name" value="RNA_pol_sigma70_r2"/>
</dbReference>
<dbReference type="InterPro" id="IPR013325">
    <property type="entry name" value="RNA_pol_sigma_r2"/>
</dbReference>
<accession>A0A1W6Z7L1</accession>
<dbReference type="EMBL" id="CP021111">
    <property type="protein sequence ID" value="ARP93297.1"/>
    <property type="molecule type" value="Genomic_DNA"/>
</dbReference>
<sequence>MAPNGSGATRGQPVSWRMELRCKRMTTRPGQEPLEVALVRHYDDLLQRLTHRLGCRDLAADALHDTWLRLAERPQCAPIIDARAYVYRMAYNRAVDITRDHRLRRGLEVADESAPWDDIADSSPGPEHLAQVRNELGRVLRAIGRLPRRRQAICLDVWVQDCPRHEVAQRFGVTVGMVFREINAARRDACSLV</sequence>
<dbReference type="Gene3D" id="1.10.1740.10">
    <property type="match status" value="1"/>
</dbReference>
<keyword evidence="4" id="KW-0804">Transcription</keyword>
<dbReference type="InterPro" id="IPR013324">
    <property type="entry name" value="RNA_pol_sigma_r3/r4-like"/>
</dbReference>
<gene>
    <name evidence="6" type="ORF">CAL15_02180</name>
</gene>
<dbReference type="STRING" id="463040.CAL15_02180"/>
<evidence type="ECO:0000259" key="5">
    <source>
        <dbReference type="Pfam" id="PF04542"/>
    </source>
</evidence>
<dbReference type="InterPro" id="IPR014284">
    <property type="entry name" value="RNA_pol_sigma-70_dom"/>
</dbReference>
<dbReference type="PANTHER" id="PTHR43133">
    <property type="entry name" value="RNA POLYMERASE ECF-TYPE SIGMA FACTO"/>
    <property type="match status" value="1"/>
</dbReference>
<dbReference type="KEGG" id="bgm:CAL15_02180"/>
<dbReference type="NCBIfam" id="TIGR02937">
    <property type="entry name" value="sigma70-ECF"/>
    <property type="match status" value="1"/>
</dbReference>
<dbReference type="Pfam" id="PF04542">
    <property type="entry name" value="Sigma70_r2"/>
    <property type="match status" value="1"/>
</dbReference>
<evidence type="ECO:0000256" key="4">
    <source>
        <dbReference type="ARBA" id="ARBA00023163"/>
    </source>
</evidence>
<evidence type="ECO:0000256" key="2">
    <source>
        <dbReference type="ARBA" id="ARBA00023015"/>
    </source>
</evidence>
<dbReference type="Proteomes" id="UP000194161">
    <property type="component" value="Chromosome"/>
</dbReference>
<protein>
    <recommendedName>
        <fullName evidence="5">RNA polymerase sigma-70 region 2 domain-containing protein</fullName>
    </recommendedName>
</protein>
<dbReference type="InterPro" id="IPR039425">
    <property type="entry name" value="RNA_pol_sigma-70-like"/>
</dbReference>
<dbReference type="SUPFAM" id="SSF88659">
    <property type="entry name" value="Sigma3 and sigma4 domains of RNA polymerase sigma factors"/>
    <property type="match status" value="1"/>
</dbReference>
<comment type="similarity">
    <text evidence="1">Belongs to the sigma-70 factor family. ECF subfamily.</text>
</comment>
<dbReference type="AlphaFoldDB" id="A0A1W6Z7L1"/>
<dbReference type="Gene3D" id="1.10.10.10">
    <property type="entry name" value="Winged helix-like DNA-binding domain superfamily/Winged helix DNA-binding domain"/>
    <property type="match status" value="1"/>
</dbReference>
<reference evidence="6 7" key="1">
    <citation type="submission" date="2017-05" db="EMBL/GenBank/DDBJ databases">
        <title>Complete and WGS of Bordetella genogroups.</title>
        <authorList>
            <person name="Spilker T."/>
            <person name="LiPuma J."/>
        </authorList>
    </citation>
    <scope>NUCLEOTIDE SEQUENCE [LARGE SCALE GENOMIC DNA]</scope>
    <source>
        <strain evidence="6 7">AU7206</strain>
    </source>
</reference>
<dbReference type="PANTHER" id="PTHR43133:SF63">
    <property type="entry name" value="RNA POLYMERASE SIGMA FACTOR FECI-RELATED"/>
    <property type="match status" value="1"/>
</dbReference>
<dbReference type="InterPro" id="IPR036388">
    <property type="entry name" value="WH-like_DNA-bd_sf"/>
</dbReference>
<name>A0A1W6Z7L1_9BORD</name>
<proteinExistence type="inferred from homology"/>
<evidence type="ECO:0000313" key="6">
    <source>
        <dbReference type="EMBL" id="ARP93297.1"/>
    </source>
</evidence>
<keyword evidence="3" id="KW-0731">Sigma factor</keyword>
<dbReference type="GO" id="GO:0016987">
    <property type="term" value="F:sigma factor activity"/>
    <property type="evidence" value="ECO:0007669"/>
    <property type="project" value="UniProtKB-KW"/>
</dbReference>
<keyword evidence="2" id="KW-0805">Transcription regulation</keyword>
<feature type="domain" description="RNA polymerase sigma-70 region 2" evidence="5">
    <location>
        <begin position="40"/>
        <end position="102"/>
    </location>
</feature>